<dbReference type="PANTHER" id="PTHR11410:SF0">
    <property type="entry name" value="ATP SYNTHASE SUBUNIT A"/>
    <property type="match status" value="1"/>
</dbReference>
<geneLocation type="mitochondrion" evidence="13"/>
<evidence type="ECO:0000256" key="10">
    <source>
        <dbReference type="ARBA" id="ARBA00023310"/>
    </source>
</evidence>
<name>A0A140F2T0_9STRA</name>
<dbReference type="Gene3D" id="1.20.120.220">
    <property type="entry name" value="ATP synthase, F0 complex, subunit A"/>
    <property type="match status" value="1"/>
</dbReference>
<dbReference type="SUPFAM" id="SSF81336">
    <property type="entry name" value="F1F0 ATP synthase subunit A"/>
    <property type="match status" value="1"/>
</dbReference>
<feature type="transmembrane region" description="Helical" evidence="12">
    <location>
        <begin position="222"/>
        <end position="252"/>
    </location>
</feature>
<feature type="transmembrane region" description="Helical" evidence="12">
    <location>
        <begin position="151"/>
        <end position="176"/>
    </location>
</feature>
<feature type="transmembrane region" description="Helical" evidence="12">
    <location>
        <begin position="31"/>
        <end position="48"/>
    </location>
</feature>
<feature type="transmembrane region" description="Helical" evidence="12">
    <location>
        <begin position="124"/>
        <end position="144"/>
    </location>
</feature>
<evidence type="ECO:0000256" key="12">
    <source>
        <dbReference type="SAM" id="Phobius"/>
    </source>
</evidence>
<dbReference type="EMBL" id="KU501221">
    <property type="protein sequence ID" value="AML60714.1"/>
    <property type="molecule type" value="Genomic_DNA"/>
</dbReference>
<keyword evidence="3" id="KW-0813">Transport</keyword>
<organism evidence="13">
    <name type="scientific">Vischeria sp. CAUP Q 202</name>
    <dbReference type="NCBI Taxonomy" id="1805947"/>
    <lineage>
        <taxon>Eukaryota</taxon>
        <taxon>Sar</taxon>
        <taxon>Stramenopiles</taxon>
        <taxon>Ochrophyta</taxon>
        <taxon>Eustigmatophyceae</taxon>
        <taxon>Eustigmatales</taxon>
        <taxon>Chlorobotryaceae</taxon>
        <taxon>Vischeria</taxon>
    </lineage>
</organism>
<evidence type="ECO:0000256" key="6">
    <source>
        <dbReference type="ARBA" id="ARBA00022781"/>
    </source>
</evidence>
<keyword evidence="8" id="KW-0406">Ion transport</keyword>
<dbReference type="InterPro" id="IPR045083">
    <property type="entry name" value="ATP_synth_F0_asu_bact/mt"/>
</dbReference>
<comment type="similarity">
    <text evidence="2">Belongs to the ATPase A chain family.</text>
</comment>
<dbReference type="GO" id="GO:0046933">
    <property type="term" value="F:proton-transporting ATP synthase activity, rotational mechanism"/>
    <property type="evidence" value="ECO:0007669"/>
    <property type="project" value="TreeGrafter"/>
</dbReference>
<evidence type="ECO:0000256" key="4">
    <source>
        <dbReference type="ARBA" id="ARBA00022547"/>
    </source>
</evidence>
<dbReference type="HAMAP" id="MF_01393">
    <property type="entry name" value="ATP_synth_a_bact"/>
    <property type="match status" value="1"/>
</dbReference>
<keyword evidence="13" id="KW-0378">Hydrolase</keyword>
<dbReference type="NCBIfam" id="TIGR01131">
    <property type="entry name" value="ATP_synt_6_or_A"/>
    <property type="match status" value="1"/>
</dbReference>
<evidence type="ECO:0000256" key="2">
    <source>
        <dbReference type="ARBA" id="ARBA00006810"/>
    </source>
</evidence>
<dbReference type="Pfam" id="PF00119">
    <property type="entry name" value="ATP-synt_A"/>
    <property type="match status" value="1"/>
</dbReference>
<evidence type="ECO:0000256" key="3">
    <source>
        <dbReference type="ARBA" id="ARBA00022448"/>
    </source>
</evidence>
<dbReference type="GO" id="GO:0045259">
    <property type="term" value="C:proton-transporting ATP synthase complex"/>
    <property type="evidence" value="ECO:0007669"/>
    <property type="project" value="UniProtKB-KW"/>
</dbReference>
<evidence type="ECO:0000256" key="7">
    <source>
        <dbReference type="ARBA" id="ARBA00022989"/>
    </source>
</evidence>
<evidence type="ECO:0000256" key="1">
    <source>
        <dbReference type="ARBA" id="ARBA00004448"/>
    </source>
</evidence>
<evidence type="ECO:0000256" key="11">
    <source>
        <dbReference type="RuleBase" id="RU004450"/>
    </source>
</evidence>
<keyword evidence="7 12" id="KW-1133">Transmembrane helix</keyword>
<keyword evidence="10" id="KW-0066">ATP synthesis</keyword>
<proteinExistence type="inferred from homology"/>
<dbReference type="GO" id="GO:0005743">
    <property type="term" value="C:mitochondrial inner membrane"/>
    <property type="evidence" value="ECO:0007669"/>
    <property type="project" value="UniProtKB-SubCell"/>
</dbReference>
<dbReference type="NCBIfam" id="NF004482">
    <property type="entry name" value="PRK05815.2-4"/>
    <property type="match status" value="1"/>
</dbReference>
<gene>
    <name evidence="13" type="primary">atp6</name>
</gene>
<evidence type="ECO:0000256" key="8">
    <source>
        <dbReference type="ARBA" id="ARBA00023065"/>
    </source>
</evidence>
<dbReference type="CDD" id="cd00310">
    <property type="entry name" value="ATP-synt_Fo_a_6"/>
    <property type="match status" value="1"/>
</dbReference>
<dbReference type="InterPro" id="IPR035908">
    <property type="entry name" value="F0_ATP_A_sf"/>
</dbReference>
<feature type="transmembrane region" description="Helical" evidence="12">
    <location>
        <begin position="94"/>
        <end position="118"/>
    </location>
</feature>
<keyword evidence="5 12" id="KW-0812">Transmembrane</keyword>
<dbReference type="AlphaFoldDB" id="A0A140F2T0"/>
<evidence type="ECO:0000256" key="9">
    <source>
        <dbReference type="ARBA" id="ARBA00023136"/>
    </source>
</evidence>
<protein>
    <recommendedName>
        <fullName evidence="11">ATP synthase subunit a</fullName>
    </recommendedName>
</protein>
<dbReference type="PANTHER" id="PTHR11410">
    <property type="entry name" value="ATP SYNTHASE SUBUNIT A"/>
    <property type="match status" value="1"/>
</dbReference>
<feature type="transmembrane region" description="Helical" evidence="12">
    <location>
        <begin position="196"/>
        <end position="215"/>
    </location>
</feature>
<accession>A0A140F2T0</accession>
<keyword evidence="6" id="KW-0375">Hydrogen ion transport</keyword>
<sequence length="258" mass="28939">MCLSPLDQFRIFPILSFDTGNLDFSFTNSSFILILAVGSFLYIGYLYICPTLYLPNVLGSFLVPNNRWFLIIEDLYLTISSLIYDNVGVKGQSYFPFFFVVFIFILQLNLIGLIPYSFTVTSHIILTFSLAIIVFIGVIIVGIYTHNKYFLNLFLPSGTGLSLALLLVPLEIVSFLSKPISLSVRLFANMMAGHTLLKVIAGFAWTMMTAGNFLFFAHILPLLLLFLLVGLEFGVALIQAYVFTVLSCIYLNDSINLH</sequence>
<dbReference type="FunFam" id="1.20.120.220:FF:000003">
    <property type="entry name" value="ATP synthase subunit a"/>
    <property type="match status" value="1"/>
</dbReference>
<dbReference type="InterPro" id="IPR000568">
    <property type="entry name" value="ATP_synth_F0_asu"/>
</dbReference>
<evidence type="ECO:0000256" key="5">
    <source>
        <dbReference type="ARBA" id="ARBA00022692"/>
    </source>
</evidence>
<keyword evidence="13" id="KW-0496">Mitochondrion</keyword>
<dbReference type="GO" id="GO:0016787">
    <property type="term" value="F:hydrolase activity"/>
    <property type="evidence" value="ECO:0007669"/>
    <property type="project" value="UniProtKB-KW"/>
</dbReference>
<keyword evidence="9 12" id="KW-0472">Membrane</keyword>
<keyword evidence="4" id="KW-0138">CF(0)</keyword>
<comment type="subcellular location">
    <subcellularLocation>
        <location evidence="1 11">Mitochondrion inner membrane</location>
        <topology evidence="1 11">Multi-pass membrane protein</topology>
    </subcellularLocation>
</comment>
<evidence type="ECO:0000313" key="13">
    <source>
        <dbReference type="EMBL" id="AML60714.1"/>
    </source>
</evidence>
<dbReference type="PROSITE" id="PS00449">
    <property type="entry name" value="ATPASE_A"/>
    <property type="match status" value="1"/>
</dbReference>
<dbReference type="InterPro" id="IPR023011">
    <property type="entry name" value="ATP_synth_F0_asu_AS"/>
</dbReference>
<dbReference type="PRINTS" id="PR00123">
    <property type="entry name" value="ATPASEA"/>
</dbReference>
<reference evidence="13" key="1">
    <citation type="journal article" date="2016" name="Genome Biol. Evol.">
        <title>A Comparative Analysis of Mitochondrial Genomes in Eustigmatophyte Algae.</title>
        <authorList>
            <person name="Sevcikova T."/>
            <person name="Klimes V."/>
            <person name="Zbrankova V."/>
            <person name="Strnad H."/>
            <person name="Hroudova M."/>
            <person name="Vlcek C."/>
            <person name="Elias M."/>
        </authorList>
    </citation>
    <scope>NUCLEOTIDE SEQUENCE</scope>
    <source>
        <strain evidence="13">CAUP Q 202</strain>
    </source>
</reference>